<gene>
    <name evidence="1" type="ORF">E5331_00120</name>
</gene>
<comment type="caution">
    <text evidence="1">The sequence shown here is derived from an EMBL/GenBank/DDBJ whole genome shotgun (WGS) entry which is preliminary data.</text>
</comment>
<dbReference type="Proteomes" id="UP000306319">
    <property type="component" value="Unassembled WGS sequence"/>
</dbReference>
<keyword evidence="2" id="KW-1185">Reference proteome</keyword>
<protein>
    <submittedName>
        <fullName evidence="1">Amino acid adenylation domain-containing protein</fullName>
    </submittedName>
</protein>
<evidence type="ECO:0000313" key="2">
    <source>
        <dbReference type="Proteomes" id="UP000306319"/>
    </source>
</evidence>
<dbReference type="EMBL" id="SRYB01000001">
    <property type="protein sequence ID" value="TGY80819.1"/>
    <property type="molecule type" value="Genomic_DNA"/>
</dbReference>
<accession>A0AC61RI23</accession>
<sequence length="2413" mass="267333">MLTQSQLGIYIDSLQNEASNPYHNPRLMLLRGVTDPQALADAIGKVIAAHPAISAVISLDDDSNPVWRHGAPVSVEVERVSHEQLMNSLDALILPFNLEGGALSRIKIFDTDRGIYLFMDFHHTIYDGVSRNIFLRDIARALNGEELQPEETSIFDLGEEEAARRKSADYELDRDAWTELLKGAETETDLIPDVNTPATGEYAQLHHDMGIDAADYEAYAKRMGMPRSVPATAVFSLLISRLYRRDDVTFATIYHGRDNSRYDHTFAMMVRSLPVRAIITKETTVASLLEQVKRNLGIVRKHSLYSFAEAAQDFGINSDLIFAYQGEYNRLAEIAGYEPEQVPLKFTATGAKITLNLNIINGRLVLTGDYRADLYSSHFMQAFASAYSELLRSMMRSSGDTLTGTLSSTDEAEMRKLERFWYGGEGIISDKSATIPSLFAESARRNPDNVAVVYDGRSLTYRELDSITDALAAELIDRFGIRRGDRVGVMIERSELMAVYPLAIMKAGAAYMPLDPHFPQERLEFMVEDAGLDLILADTGIVAEKLPAYSGRVFEASSLAGLPKDAAKVDMSESELPMVILYTSGSTGKPKGVELTQHNIVNFCGAYIEMTGLCATDRTGAYAAFGFDAHIMDLYPTLISGATVHIFSVELRMDLTAMHDYIETQGITVMFMTTQIAWQMATLFDFTTLRILSGGGEKLPPLNPLPYRFCNAYGPTECSVFATAFEVTAPTDGRIIGRPIPGYEVRILDRDLNPLPAGLTGEIVIMGDGVGVGYLNRPDLTAEKFITIDGVKAYRTGDQGRYTADGEIEFIGRMDGMVKLRGLRIELGEIEAVATRHEAVKAFCAVVKEIGGAQNLVGYYTTKDGAALDAEALRAFMSESLTEFMVPSVIMPLKEMPLTPNGKIDRRALPVPEVAATEIVKPEGESETALFRLAADVLGHTDFGVTTNLLSVGLTSLMAMRLVAAIMKERGVKITAKTIMSDPTISGIASAVGNADAVSTPAAESPRQLRRYYPLTENQRGVYIDWEMNRRALQYNIPQAFRFADGTDPLRLRESVISVLKAHPGLLTRLTVRNGDVMQMRCDEMPEIAITELDKRPDSQFFQQKIVPFDLLSQPLIRCEIFTYGKEVYMLLDVHHIIFDGVSAMVFSNDLVRAYSGEKLTPESYTALDRALDERELMAGDDADKAREWFDSLIGDSEPTSYPHSRTPESSISGAMGRIRLLMDSTEIKRFCSANGLTPSNFLLSSFLQLLHRLIREESVQIVTVNNGRADMRLLNDTGMFVKTLPVVSRCKKPDMTPAEFAKGVQEQFLTSQDYDFYPFTELVSSKGVRPEIMYVFEGGISSVTEGALPSEKLLLSLDTAKVPLTVLIFEPNAGEYEIVVEYDKSLYAHNDMELLATMMRTLTLSLPEAATVADGKMVNDEQARVLSQVRDGMHCDVPYTTFHREMENRCDETPDAPAVIACDKRMTYREFDDECNRIANALIKRGVKPGDRIVILLPRRSYLISSIYGAMKTGSAYIPCDPEYPVDRIRLITEDSDARYIITTADKVDSYPGKAIDIEELLKETDTTRPGIYPEGESVAYMIYTSGSTGRPKGVMIPQRAICNYVYGYRELFYRNRPEVKTEMLIVTISFDASLNNLGVSLTSGHALVLANEEECKDVVLLSKLMLENHVDSADVTPSRLDAMLELPEFRQAISQCKHLNIGGEGFGSALINKLFAAGFEGMAVNEYGPTETTVGSNQASLRPDSPVVAGPPFVNFRQRIVDAWGSELPVGAQGELYIFGRGLGLGYNNLPEKTAEAYIDFHGERGYRTGDLAGMTPEGDVVIAGRIDHQVKLRGLRIELGEIEAVASRFEGIKQVAAAVREMNKIQHLCLYYTRSSDSIDKEALRAHLASYLTEYMVPDAYTEIEKMPLTPNGKINRKALPDPEVAPLTEYVEPEEGLEADIAATFAKILNSERIGANDDFFSIGGTSISAIKVVAALAGAGHQITYKNVFEFRTPRELSRHILGRKSDEGKAQVAESGSVSEFASVLDTNTLDALRNGERQRMHNVLLTGATGFMGIHMLCELLKDPTVKVICAIRRKKGISAETRLRTLLFYYFNRTFEECFESGRLSVIELDVTKPIPADELPADIDTVINCAANVKHFSACNDIEMVNVESVRNLIEYCLASGARLVHVSTVSVAGESLNGYPDPSILLDEHKLDFGQSLANQYVSSKYEAERLVLTNARDRGLNAKIMRVGNLSARSSDGEFQINFRSNAFMGKLRAYAVLGCAPYAVLDAPCEFSPIDEVCRAILALAATPKEMRVFQPCNNHRLPLGDVLHLLSEIGIKVKPVESDEFIRVRSEAMGDIDKVEALQPLMAYESEASSHSTFIRYDASYTNQVLYRLGFRWNYTSHDYVKQFLKAIESLNFFAL</sequence>
<evidence type="ECO:0000313" key="1">
    <source>
        <dbReference type="EMBL" id="TGY80819.1"/>
    </source>
</evidence>
<reference evidence="1" key="1">
    <citation type="submission" date="2019-04" db="EMBL/GenBank/DDBJ databases">
        <title>Microbes associate with the intestines of laboratory mice.</title>
        <authorList>
            <person name="Navarre W."/>
            <person name="Wong E."/>
            <person name="Huang K."/>
            <person name="Tropini C."/>
            <person name="Ng K."/>
            <person name="Yu B."/>
        </authorList>
    </citation>
    <scope>NUCLEOTIDE SEQUENCE</scope>
    <source>
        <strain evidence="1">NM04_E33</strain>
    </source>
</reference>
<proteinExistence type="predicted"/>
<name>A0AC61RI23_9BACT</name>
<organism evidence="1 2">
    <name type="scientific">Lepagella muris</name>
    <dbReference type="NCBI Taxonomy" id="3032870"/>
    <lineage>
        <taxon>Bacteria</taxon>
        <taxon>Pseudomonadati</taxon>
        <taxon>Bacteroidota</taxon>
        <taxon>Bacteroidia</taxon>
        <taxon>Bacteroidales</taxon>
        <taxon>Muribaculaceae</taxon>
        <taxon>Lepagella</taxon>
    </lineage>
</organism>